<name>A0A4Q2SHA0_9ACTN</name>
<dbReference type="Proteomes" id="UP000293291">
    <property type="component" value="Unassembled WGS sequence"/>
</dbReference>
<dbReference type="OrthoDB" id="8456019at2"/>
<dbReference type="EMBL" id="SDWU01000006">
    <property type="protein sequence ID" value="RYC03228.1"/>
    <property type="molecule type" value="Genomic_DNA"/>
</dbReference>
<gene>
    <name evidence="1" type="ORF">EUA07_06645</name>
</gene>
<organism evidence="1 2">
    <name type="scientific">Nocardioides ganghwensis</name>
    <dbReference type="NCBI Taxonomy" id="252230"/>
    <lineage>
        <taxon>Bacteria</taxon>
        <taxon>Bacillati</taxon>
        <taxon>Actinomycetota</taxon>
        <taxon>Actinomycetes</taxon>
        <taxon>Propionibacteriales</taxon>
        <taxon>Nocardioidaceae</taxon>
        <taxon>Nocardioides</taxon>
    </lineage>
</organism>
<dbReference type="RefSeq" id="WP_129454219.1">
    <property type="nucleotide sequence ID" value="NZ_JACXYX010000009.1"/>
</dbReference>
<proteinExistence type="predicted"/>
<comment type="caution">
    <text evidence="1">The sequence shown here is derived from an EMBL/GenBank/DDBJ whole genome shotgun (WGS) entry which is preliminary data.</text>
</comment>
<accession>A0A4Q2SHA0</accession>
<dbReference type="AlphaFoldDB" id="A0A4Q2SHA0"/>
<reference evidence="1 2" key="1">
    <citation type="submission" date="2019-01" db="EMBL/GenBank/DDBJ databases">
        <title>Novel species of Nocardioides.</title>
        <authorList>
            <person name="Liu Q."/>
            <person name="Xin Y.-H."/>
        </authorList>
    </citation>
    <scope>NUCLEOTIDE SEQUENCE [LARGE SCALE GENOMIC DNA]</scope>
    <source>
        <strain evidence="1 2">CGMCC 4.6875</strain>
    </source>
</reference>
<protein>
    <submittedName>
        <fullName evidence="1">Uncharacterized protein</fullName>
    </submittedName>
</protein>
<evidence type="ECO:0000313" key="1">
    <source>
        <dbReference type="EMBL" id="RYC03228.1"/>
    </source>
</evidence>
<sequence length="152" mass="17206">MTVMHAHPRHIGDDEKLARSARVSHWSPDQPLHDPIDEWLPAVLGKLRRLMRPARTAYDLQATPDAVLQTLNLLSKIMSTDTPPPTVVPRFGGGVQLEWHQNGIDLEIYVDADGSRAAWCFEEASHREWDAEGEALRFSALRKELSLLSRHD</sequence>
<keyword evidence="2" id="KW-1185">Reference proteome</keyword>
<evidence type="ECO:0000313" key="2">
    <source>
        <dbReference type="Proteomes" id="UP000293291"/>
    </source>
</evidence>